<dbReference type="Pfam" id="PF01494">
    <property type="entry name" value="FAD_binding_3"/>
    <property type="match status" value="1"/>
</dbReference>
<keyword evidence="2" id="KW-0560">Oxidoreductase</keyword>
<dbReference type="InterPro" id="IPR036188">
    <property type="entry name" value="FAD/NAD-bd_sf"/>
</dbReference>
<organism evidence="2 3">
    <name type="scientific">Actinosynnema pretiosum subsp. pretiosum</name>
    <dbReference type="NCBI Taxonomy" id="103721"/>
    <lineage>
        <taxon>Bacteria</taxon>
        <taxon>Bacillati</taxon>
        <taxon>Actinomycetota</taxon>
        <taxon>Actinomycetes</taxon>
        <taxon>Pseudonocardiales</taxon>
        <taxon>Pseudonocardiaceae</taxon>
        <taxon>Actinosynnema</taxon>
    </lineage>
</organism>
<gene>
    <name evidence="2" type="ORF">KCV87_32560</name>
</gene>
<dbReference type="PANTHER" id="PTHR46865">
    <property type="entry name" value="OXIDOREDUCTASE-RELATED"/>
    <property type="match status" value="1"/>
</dbReference>
<protein>
    <submittedName>
        <fullName evidence="2">FAD-dependent monooxygenase</fullName>
    </submittedName>
</protein>
<evidence type="ECO:0000259" key="1">
    <source>
        <dbReference type="Pfam" id="PF01494"/>
    </source>
</evidence>
<dbReference type="AlphaFoldDB" id="A0AA45L677"/>
<dbReference type="InterPro" id="IPR002938">
    <property type="entry name" value="FAD-bd"/>
</dbReference>
<keyword evidence="2" id="KW-0503">Monooxygenase</keyword>
<proteinExistence type="predicted"/>
<evidence type="ECO:0000313" key="3">
    <source>
        <dbReference type="Proteomes" id="UP000677152"/>
    </source>
</evidence>
<dbReference type="Proteomes" id="UP000677152">
    <property type="component" value="Chromosome"/>
</dbReference>
<sequence>MTKRALVVGLGITGLATAVRLRQIGWEPVIVERAADRRSGGYFIMLFGAGEAAAERLGALDGIGTRSGPEATSFAVDRDGARTPALMPSNLPGEPRMLLRGDIERALFSVLPDDVEIRYSTVPTAVEQDADGVRVTLHDTAAGTTGVERFDLVVGADGMRGAVRRLVFGADFLHPLNFMIGACLLDRPLTGFTMSEGLWLTEPGRSAIAFSFTDRPSSLLLTYRTDDPDAEFARAPVDALRAAFGPEPAGPVLGELLDRYAEAPEALFDSVQQVRMPRWSEGRVVLAGDAAWCLTLYSGMGASTGMAGADLLGTLLQRHPDDVGAALAEWEARLRPYVEGQQESALTDRLLFVAGDEREHALRTGMMSGAAGGSGAQAIVGFAEKNRDIAAP</sequence>
<dbReference type="PANTHER" id="PTHR46865:SF8">
    <property type="entry name" value="POSSIBLE OXIDOREDUCTASE"/>
    <property type="match status" value="1"/>
</dbReference>
<dbReference type="Gene3D" id="3.30.9.10">
    <property type="entry name" value="D-Amino Acid Oxidase, subunit A, domain 2"/>
    <property type="match status" value="1"/>
</dbReference>
<dbReference type="PRINTS" id="PR00420">
    <property type="entry name" value="RNGMNOXGNASE"/>
</dbReference>
<dbReference type="GO" id="GO:0004497">
    <property type="term" value="F:monooxygenase activity"/>
    <property type="evidence" value="ECO:0007669"/>
    <property type="project" value="UniProtKB-KW"/>
</dbReference>
<evidence type="ECO:0000313" key="2">
    <source>
        <dbReference type="EMBL" id="QUF04032.1"/>
    </source>
</evidence>
<dbReference type="InterPro" id="IPR051704">
    <property type="entry name" value="FAD_aromatic-hydroxylase"/>
</dbReference>
<accession>A0AA45L677</accession>
<dbReference type="EMBL" id="CP073249">
    <property type="protein sequence ID" value="QUF04032.1"/>
    <property type="molecule type" value="Genomic_DNA"/>
</dbReference>
<dbReference type="Gene3D" id="3.50.50.60">
    <property type="entry name" value="FAD/NAD(P)-binding domain"/>
    <property type="match status" value="1"/>
</dbReference>
<name>A0AA45L677_9PSEU</name>
<reference evidence="2" key="1">
    <citation type="submission" date="2021-04" db="EMBL/GenBank/DDBJ databases">
        <title>Genomic sequence of Actinosynnema pretiosum subsp. pretiosum ATCC 31280 (C-14919).</title>
        <authorList>
            <person name="Bai L."/>
            <person name="Wang X."/>
            <person name="Xiao Y."/>
        </authorList>
    </citation>
    <scope>NUCLEOTIDE SEQUENCE</scope>
    <source>
        <strain evidence="2">ATCC 31280</strain>
    </source>
</reference>
<dbReference type="GO" id="GO:0071949">
    <property type="term" value="F:FAD binding"/>
    <property type="evidence" value="ECO:0007669"/>
    <property type="project" value="InterPro"/>
</dbReference>
<feature type="domain" description="FAD-binding" evidence="1">
    <location>
        <begin position="115"/>
        <end position="166"/>
    </location>
</feature>
<dbReference type="SUPFAM" id="SSF51905">
    <property type="entry name" value="FAD/NAD(P)-binding domain"/>
    <property type="match status" value="1"/>
</dbReference>